<dbReference type="SUPFAM" id="SSF53098">
    <property type="entry name" value="Ribonuclease H-like"/>
    <property type="match status" value="1"/>
</dbReference>
<dbReference type="Proteomes" id="UP001153709">
    <property type="component" value="Chromosome 7"/>
</dbReference>
<dbReference type="InterPro" id="IPR012337">
    <property type="entry name" value="RNaseH-like_sf"/>
</dbReference>
<accession>A0A9N9T3A3</accession>
<protein>
    <recommendedName>
        <fullName evidence="1">HAT C-terminal dimerisation domain-containing protein</fullName>
    </recommendedName>
</protein>
<dbReference type="AlphaFoldDB" id="A0A9N9T3A3"/>
<keyword evidence="3" id="KW-1185">Reference proteome</keyword>
<dbReference type="PANTHER" id="PTHR47611">
    <property type="entry name" value="HAT DIMERISATION DOMAIN, C-TERMINAL"/>
    <property type="match status" value="1"/>
</dbReference>
<name>A0A9N9T3A3_DIABA</name>
<feature type="domain" description="HAT C-terminal dimerisation" evidence="1">
    <location>
        <begin position="69"/>
        <end position="133"/>
    </location>
</feature>
<dbReference type="Pfam" id="PF05699">
    <property type="entry name" value="Dimer_Tnp_hAT"/>
    <property type="match status" value="1"/>
</dbReference>
<dbReference type="EMBL" id="OU898282">
    <property type="protein sequence ID" value="CAG9837947.1"/>
    <property type="molecule type" value="Genomic_DNA"/>
</dbReference>
<gene>
    <name evidence="2" type="ORF">DIABBA_LOCUS10892</name>
</gene>
<proteinExistence type="predicted"/>
<organism evidence="2 3">
    <name type="scientific">Diabrotica balteata</name>
    <name type="common">Banded cucumber beetle</name>
    <dbReference type="NCBI Taxonomy" id="107213"/>
    <lineage>
        <taxon>Eukaryota</taxon>
        <taxon>Metazoa</taxon>
        <taxon>Ecdysozoa</taxon>
        <taxon>Arthropoda</taxon>
        <taxon>Hexapoda</taxon>
        <taxon>Insecta</taxon>
        <taxon>Pterygota</taxon>
        <taxon>Neoptera</taxon>
        <taxon>Endopterygota</taxon>
        <taxon>Coleoptera</taxon>
        <taxon>Polyphaga</taxon>
        <taxon>Cucujiformia</taxon>
        <taxon>Chrysomeloidea</taxon>
        <taxon>Chrysomelidae</taxon>
        <taxon>Galerucinae</taxon>
        <taxon>Diabroticina</taxon>
        <taxon>Diabroticites</taxon>
        <taxon>Diabrotica</taxon>
    </lineage>
</organism>
<sequence>MQFKNPAAERAKEFNIKLVTQKSKETTQSPFTFTDDNTENRSALGHFEKKAVKKRIIISATSRARIKVQQYLEEDILNRNEDPLQWWSDYSYNYPHLSKVVTEKFGMVATSAPCESIFSKSGQLLISGRRSRLSVNKVVENNV</sequence>
<dbReference type="OrthoDB" id="3062869at2759"/>
<evidence type="ECO:0000313" key="3">
    <source>
        <dbReference type="Proteomes" id="UP001153709"/>
    </source>
</evidence>
<evidence type="ECO:0000259" key="1">
    <source>
        <dbReference type="Pfam" id="PF05699"/>
    </source>
</evidence>
<dbReference type="PANTHER" id="PTHR47611:SF3">
    <property type="entry name" value="HAT C-TERMINAL DIMERISATION DOMAIN-CONTAINING PROTEIN"/>
    <property type="match status" value="1"/>
</dbReference>
<evidence type="ECO:0000313" key="2">
    <source>
        <dbReference type="EMBL" id="CAG9837947.1"/>
    </source>
</evidence>
<dbReference type="InterPro" id="IPR008906">
    <property type="entry name" value="HATC_C_dom"/>
</dbReference>
<reference evidence="2" key="1">
    <citation type="submission" date="2022-01" db="EMBL/GenBank/DDBJ databases">
        <authorList>
            <person name="King R."/>
        </authorList>
    </citation>
    <scope>NUCLEOTIDE SEQUENCE</scope>
</reference>
<dbReference type="GO" id="GO:0046983">
    <property type="term" value="F:protein dimerization activity"/>
    <property type="evidence" value="ECO:0007669"/>
    <property type="project" value="InterPro"/>
</dbReference>